<reference evidence="2" key="1">
    <citation type="journal article" date="2024" name="Proc. Natl. Acad. Sci. U.S.A.">
        <title>Extraordinary preservation of gene collinearity over three hundred million years revealed in homosporous lycophytes.</title>
        <authorList>
            <person name="Li C."/>
            <person name="Wickell D."/>
            <person name="Kuo L.Y."/>
            <person name="Chen X."/>
            <person name="Nie B."/>
            <person name="Liao X."/>
            <person name="Peng D."/>
            <person name="Ji J."/>
            <person name="Jenkins J."/>
            <person name="Williams M."/>
            <person name="Shu S."/>
            <person name="Plott C."/>
            <person name="Barry K."/>
            <person name="Rajasekar S."/>
            <person name="Grimwood J."/>
            <person name="Han X."/>
            <person name="Sun S."/>
            <person name="Hou Z."/>
            <person name="He W."/>
            <person name="Dai G."/>
            <person name="Sun C."/>
            <person name="Schmutz J."/>
            <person name="Leebens-Mack J.H."/>
            <person name="Li F.W."/>
            <person name="Wang L."/>
        </authorList>
    </citation>
    <scope>NUCLEOTIDE SEQUENCE [LARGE SCALE GENOMIC DNA]</scope>
    <source>
        <strain evidence="2">cv. PW_Plant_1</strain>
    </source>
</reference>
<evidence type="ECO:0000313" key="1">
    <source>
        <dbReference type="EMBL" id="KAJ7556262.1"/>
    </source>
</evidence>
<keyword evidence="2" id="KW-1185">Reference proteome</keyword>
<name>A0ACC2DQI1_DIPCM</name>
<dbReference type="EMBL" id="CM055096">
    <property type="protein sequence ID" value="KAJ7556262.1"/>
    <property type="molecule type" value="Genomic_DNA"/>
</dbReference>
<gene>
    <name evidence="1" type="ORF">O6H91_05G076400</name>
</gene>
<proteinExistence type="predicted"/>
<sequence length="591" mass="66566">MDVPRPAAALLSQVTCLPIPCRTFGLRNKFGFAKKVCGWERSLKLKVGADHQKCKYSSTEVITAHLGTFKGFDNRSEGRSVAALATAELQLQCDEALISATAEEDMSCVRAGRDTSFSSDIEPFLNLFSIVSVEDCLLNFGNFRLTQLQKVRRSDMSTLLGNRFCVLDSLQNEGMLVDSDTATSRIGRQVDCRGMEAEKKLTNTVELGCGQGDSQNIGLKEKRTAVVKSVRRKERQLKRRRMGKIKEKGSLVCSTASAERNRKRSHLTTLRHESANPFTKYLLYIGKKDLLTTEDEVDLAKQVQDLLKIEKVKYHLAARLGQEPTFREWSDALGIKLAVFQRRLWVARKAKFRMINSNLRLVVAIAKNYQGQGVPFQDLLQEGTKGLMHAVENFDASLGYRFSTYAHWGIKRAVTLAAARQSKSARIPMNAVEALYRVNQASMSFLEKHGRPATEDEIAQLARITVHKLRMIRNFLGSTKSFESSPGRDGVINLAETMADESSGSSEGLGYRDSFKEYLEEALCCLSERERDVLRLRFGVDTGKMLTLEEIGESLNLTRERVRQLEQRAMMKLKNSHKTTLLKNFVQHIEI</sequence>
<protein>
    <submittedName>
        <fullName evidence="1">Uncharacterized protein</fullName>
    </submittedName>
</protein>
<dbReference type="Proteomes" id="UP001162992">
    <property type="component" value="Chromosome 5"/>
</dbReference>
<comment type="caution">
    <text evidence="1">The sequence shown here is derived from an EMBL/GenBank/DDBJ whole genome shotgun (WGS) entry which is preliminary data.</text>
</comment>
<organism evidence="1 2">
    <name type="scientific">Diphasiastrum complanatum</name>
    <name type="common">Issler's clubmoss</name>
    <name type="synonym">Lycopodium complanatum</name>
    <dbReference type="NCBI Taxonomy" id="34168"/>
    <lineage>
        <taxon>Eukaryota</taxon>
        <taxon>Viridiplantae</taxon>
        <taxon>Streptophyta</taxon>
        <taxon>Embryophyta</taxon>
        <taxon>Tracheophyta</taxon>
        <taxon>Lycopodiopsida</taxon>
        <taxon>Lycopodiales</taxon>
        <taxon>Lycopodiaceae</taxon>
        <taxon>Lycopodioideae</taxon>
        <taxon>Diphasiastrum</taxon>
    </lineage>
</organism>
<accession>A0ACC2DQI1</accession>
<evidence type="ECO:0000313" key="2">
    <source>
        <dbReference type="Proteomes" id="UP001162992"/>
    </source>
</evidence>